<protein>
    <submittedName>
        <fullName evidence="1">Uncharacterized protein</fullName>
    </submittedName>
</protein>
<keyword evidence="2" id="KW-1185">Reference proteome</keyword>
<evidence type="ECO:0000313" key="2">
    <source>
        <dbReference type="Proteomes" id="UP001054837"/>
    </source>
</evidence>
<dbReference type="AlphaFoldDB" id="A0AAV4RR01"/>
<name>A0AAV4RR01_9ARAC</name>
<dbReference type="Proteomes" id="UP001054837">
    <property type="component" value="Unassembled WGS sequence"/>
</dbReference>
<gene>
    <name evidence="1" type="ORF">CDAR_467511</name>
</gene>
<organism evidence="1 2">
    <name type="scientific">Caerostris darwini</name>
    <dbReference type="NCBI Taxonomy" id="1538125"/>
    <lineage>
        <taxon>Eukaryota</taxon>
        <taxon>Metazoa</taxon>
        <taxon>Ecdysozoa</taxon>
        <taxon>Arthropoda</taxon>
        <taxon>Chelicerata</taxon>
        <taxon>Arachnida</taxon>
        <taxon>Araneae</taxon>
        <taxon>Araneomorphae</taxon>
        <taxon>Entelegynae</taxon>
        <taxon>Araneoidea</taxon>
        <taxon>Araneidae</taxon>
        <taxon>Caerostris</taxon>
    </lineage>
</organism>
<sequence>MAALNTSIENNNLGKETPSSLSFIMQVCFVERKRSRGYGVECLGWEVSHLSTRSKSIIGLYTPTLQLSNWNQGLSSRSDAKLKTSLSRKIHRPESPLAGIEKGIRVLR</sequence>
<reference evidence="1 2" key="1">
    <citation type="submission" date="2021-06" db="EMBL/GenBank/DDBJ databases">
        <title>Caerostris darwini draft genome.</title>
        <authorList>
            <person name="Kono N."/>
            <person name="Arakawa K."/>
        </authorList>
    </citation>
    <scope>NUCLEOTIDE SEQUENCE [LARGE SCALE GENOMIC DNA]</scope>
</reference>
<dbReference type="EMBL" id="BPLQ01006612">
    <property type="protein sequence ID" value="GIY23959.1"/>
    <property type="molecule type" value="Genomic_DNA"/>
</dbReference>
<proteinExistence type="predicted"/>
<accession>A0AAV4RR01</accession>
<comment type="caution">
    <text evidence="1">The sequence shown here is derived from an EMBL/GenBank/DDBJ whole genome shotgun (WGS) entry which is preliminary data.</text>
</comment>
<evidence type="ECO:0000313" key="1">
    <source>
        <dbReference type="EMBL" id="GIY23959.1"/>
    </source>
</evidence>